<organism evidence="1">
    <name type="scientific">Rhizophora mucronata</name>
    <name type="common">Asiatic mangrove</name>
    <dbReference type="NCBI Taxonomy" id="61149"/>
    <lineage>
        <taxon>Eukaryota</taxon>
        <taxon>Viridiplantae</taxon>
        <taxon>Streptophyta</taxon>
        <taxon>Embryophyta</taxon>
        <taxon>Tracheophyta</taxon>
        <taxon>Spermatophyta</taxon>
        <taxon>Magnoliopsida</taxon>
        <taxon>eudicotyledons</taxon>
        <taxon>Gunneridae</taxon>
        <taxon>Pentapetalae</taxon>
        <taxon>rosids</taxon>
        <taxon>fabids</taxon>
        <taxon>Malpighiales</taxon>
        <taxon>Rhizophoraceae</taxon>
        <taxon>Rhizophora</taxon>
    </lineage>
</organism>
<accession>A0A2P2QS60</accession>
<reference evidence="1" key="1">
    <citation type="submission" date="2018-02" db="EMBL/GenBank/DDBJ databases">
        <title>Rhizophora mucronata_Transcriptome.</title>
        <authorList>
            <person name="Meera S.P."/>
            <person name="Sreeshan A."/>
            <person name="Augustine A."/>
        </authorList>
    </citation>
    <scope>NUCLEOTIDE SEQUENCE</scope>
    <source>
        <tissue evidence="1">Leaf</tissue>
    </source>
</reference>
<dbReference type="AlphaFoldDB" id="A0A2P2QS60"/>
<proteinExistence type="predicted"/>
<name>A0A2P2QS60_RHIMU</name>
<sequence>MWLPPLSKHYIFTQYLSAFINHLGSERHLSVVHFCYLTYFHTAYTVGHL</sequence>
<dbReference type="EMBL" id="GGEC01089378">
    <property type="protein sequence ID" value="MBX69862.1"/>
    <property type="molecule type" value="Transcribed_RNA"/>
</dbReference>
<protein>
    <submittedName>
        <fullName evidence="1">Uncharacterized protein</fullName>
    </submittedName>
</protein>
<evidence type="ECO:0000313" key="1">
    <source>
        <dbReference type="EMBL" id="MBX69862.1"/>
    </source>
</evidence>